<dbReference type="InterPro" id="IPR046174">
    <property type="entry name" value="DUF6176"/>
</dbReference>
<evidence type="ECO:0000313" key="2">
    <source>
        <dbReference type="Proteomes" id="UP000276443"/>
    </source>
</evidence>
<keyword evidence="2" id="KW-1185">Reference proteome</keyword>
<organism evidence="1 2">
    <name type="scientific">Aquisalibacillus elongatus</name>
    <dbReference type="NCBI Taxonomy" id="485577"/>
    <lineage>
        <taxon>Bacteria</taxon>
        <taxon>Bacillati</taxon>
        <taxon>Bacillota</taxon>
        <taxon>Bacilli</taxon>
        <taxon>Bacillales</taxon>
        <taxon>Bacillaceae</taxon>
        <taxon>Aquisalibacillus</taxon>
    </lineage>
</organism>
<reference evidence="1 2" key="1">
    <citation type="submission" date="2018-11" db="EMBL/GenBank/DDBJ databases">
        <title>Genomic Encyclopedia of Type Strains, Phase IV (KMG-IV): sequencing the most valuable type-strain genomes for metagenomic binning, comparative biology and taxonomic classification.</title>
        <authorList>
            <person name="Goeker M."/>
        </authorList>
    </citation>
    <scope>NUCLEOTIDE SEQUENCE [LARGE SCALE GENOMIC DNA]</scope>
    <source>
        <strain evidence="1 2">DSM 18090</strain>
    </source>
</reference>
<dbReference type="OrthoDB" id="3233233at2"/>
<dbReference type="RefSeq" id="WP_124221899.1">
    <property type="nucleotide sequence ID" value="NZ_RKRF01000009.1"/>
</dbReference>
<dbReference type="Pfam" id="PF19673">
    <property type="entry name" value="DUF6176"/>
    <property type="match status" value="1"/>
</dbReference>
<evidence type="ECO:0000313" key="1">
    <source>
        <dbReference type="EMBL" id="RPF53394.1"/>
    </source>
</evidence>
<evidence type="ECO:0008006" key="3">
    <source>
        <dbReference type="Google" id="ProtNLM"/>
    </source>
</evidence>
<accession>A0A3N5B7H9</accession>
<protein>
    <recommendedName>
        <fullName evidence="3">NIPSNAP protein</fullName>
    </recommendedName>
</protein>
<dbReference type="EMBL" id="RKRF01000009">
    <property type="protein sequence ID" value="RPF53394.1"/>
    <property type="molecule type" value="Genomic_DNA"/>
</dbReference>
<proteinExistence type="predicted"/>
<comment type="caution">
    <text evidence="1">The sequence shown here is derived from an EMBL/GenBank/DDBJ whole genome shotgun (WGS) entry which is preliminary data.</text>
</comment>
<gene>
    <name evidence="1" type="ORF">EDC24_1893</name>
</gene>
<dbReference type="AlphaFoldDB" id="A0A3N5B7H9"/>
<name>A0A3N5B7H9_9BACI</name>
<sequence length="115" mass="14045">MNIELTKFKVKQGKSELVDEWLNFLNNYMDEVLLTLEDEKMYVENIFREFEHGHEYLYWYSIQGEDGQPVEESDHWIDHKHLEYWQKCIDTNYSPVDLKLEVTMIPDRIKTHMND</sequence>
<dbReference type="Proteomes" id="UP000276443">
    <property type="component" value="Unassembled WGS sequence"/>
</dbReference>